<evidence type="ECO:0000256" key="8">
    <source>
        <dbReference type="SAM" id="SignalP"/>
    </source>
</evidence>
<keyword evidence="11" id="KW-1185">Reference proteome</keyword>
<reference evidence="10" key="1">
    <citation type="journal article" date="2019" name="Beilstein J. Org. Chem.">
        <title>Nanangenines: drimane sesquiterpenoids as the dominant metabolite cohort of a novel Australian fungus, Aspergillus nanangensis.</title>
        <authorList>
            <person name="Lacey H.J."/>
            <person name="Gilchrist C.L.M."/>
            <person name="Crombie A."/>
            <person name="Kalaitzis J.A."/>
            <person name="Vuong D."/>
            <person name="Rutledge P.J."/>
            <person name="Turner P."/>
            <person name="Pitt J.I."/>
            <person name="Lacey E."/>
            <person name="Chooi Y.H."/>
            <person name="Piggott A.M."/>
        </authorList>
    </citation>
    <scope>NUCLEOTIDE SEQUENCE</scope>
    <source>
        <strain evidence="10">MST-FP2251</strain>
    </source>
</reference>
<keyword evidence="4" id="KW-0249">Electron transport</keyword>
<feature type="transmembrane region" description="Helical" evidence="7">
    <location>
        <begin position="286"/>
        <end position="307"/>
    </location>
</feature>
<feature type="transmembrane region" description="Helical" evidence="7">
    <location>
        <begin position="361"/>
        <end position="380"/>
    </location>
</feature>
<proteinExistence type="predicted"/>
<keyword evidence="2" id="KW-0813">Transport</keyword>
<keyword evidence="6 7" id="KW-0472">Membrane</keyword>
<dbReference type="Gene3D" id="1.20.120.1770">
    <property type="match status" value="1"/>
</dbReference>
<dbReference type="SMART" id="SM00665">
    <property type="entry name" value="B561"/>
    <property type="match status" value="1"/>
</dbReference>
<evidence type="ECO:0000256" key="4">
    <source>
        <dbReference type="ARBA" id="ARBA00022982"/>
    </source>
</evidence>
<evidence type="ECO:0000313" key="11">
    <source>
        <dbReference type="Proteomes" id="UP001194746"/>
    </source>
</evidence>
<evidence type="ECO:0000256" key="5">
    <source>
        <dbReference type="ARBA" id="ARBA00022989"/>
    </source>
</evidence>
<keyword evidence="3 7" id="KW-0812">Transmembrane</keyword>
<comment type="subcellular location">
    <subcellularLocation>
        <location evidence="1">Membrane</location>
    </subcellularLocation>
</comment>
<reference evidence="10" key="2">
    <citation type="submission" date="2020-02" db="EMBL/GenBank/DDBJ databases">
        <authorList>
            <person name="Gilchrist C.L.M."/>
            <person name="Chooi Y.-H."/>
        </authorList>
    </citation>
    <scope>NUCLEOTIDE SEQUENCE</scope>
    <source>
        <strain evidence="10">MST-FP2251</strain>
    </source>
</reference>
<evidence type="ECO:0000256" key="2">
    <source>
        <dbReference type="ARBA" id="ARBA00022448"/>
    </source>
</evidence>
<dbReference type="CDD" id="cd09630">
    <property type="entry name" value="CDH_like_cytochrome"/>
    <property type="match status" value="1"/>
</dbReference>
<feature type="transmembrane region" description="Helical" evidence="7">
    <location>
        <begin position="252"/>
        <end position="274"/>
    </location>
</feature>
<dbReference type="CDD" id="cd08760">
    <property type="entry name" value="Cyt_b561_FRRS1_like"/>
    <property type="match status" value="1"/>
</dbReference>
<protein>
    <recommendedName>
        <fullName evidence="9">Cytochrome b561 domain-containing protein</fullName>
    </recommendedName>
</protein>
<evidence type="ECO:0000256" key="7">
    <source>
        <dbReference type="SAM" id="Phobius"/>
    </source>
</evidence>
<dbReference type="AlphaFoldDB" id="A0AAD4GQN7"/>
<dbReference type="Gene3D" id="2.60.40.1210">
    <property type="entry name" value="Cellobiose dehydrogenase, cytochrome domain"/>
    <property type="match status" value="1"/>
</dbReference>
<dbReference type="InterPro" id="IPR015920">
    <property type="entry name" value="Cellobiose_DH-like_cyt"/>
</dbReference>
<feature type="domain" description="Cytochrome b561" evidence="9">
    <location>
        <begin position="222"/>
        <end position="345"/>
    </location>
</feature>
<dbReference type="InterPro" id="IPR006593">
    <property type="entry name" value="Cyt_b561/ferric_Rdtase_TM"/>
</dbReference>
<feature type="signal peptide" evidence="8">
    <location>
        <begin position="1"/>
        <end position="21"/>
    </location>
</feature>
<dbReference type="PANTHER" id="PTHR47797:SF1">
    <property type="entry name" value="CYTOCHROME B561 DOMAIN-CONTAINING PROTEIN-RELATED"/>
    <property type="match status" value="1"/>
</dbReference>
<dbReference type="Proteomes" id="UP001194746">
    <property type="component" value="Unassembled WGS sequence"/>
</dbReference>
<organism evidence="10 11">
    <name type="scientific">Aspergillus nanangensis</name>
    <dbReference type="NCBI Taxonomy" id="2582783"/>
    <lineage>
        <taxon>Eukaryota</taxon>
        <taxon>Fungi</taxon>
        <taxon>Dikarya</taxon>
        <taxon>Ascomycota</taxon>
        <taxon>Pezizomycotina</taxon>
        <taxon>Eurotiomycetes</taxon>
        <taxon>Eurotiomycetidae</taxon>
        <taxon>Eurotiales</taxon>
        <taxon>Aspergillaceae</taxon>
        <taxon>Aspergillus</taxon>
        <taxon>Aspergillus subgen. Circumdati</taxon>
    </lineage>
</organism>
<dbReference type="SUPFAM" id="SSF49344">
    <property type="entry name" value="CBD9-like"/>
    <property type="match status" value="1"/>
</dbReference>
<evidence type="ECO:0000256" key="6">
    <source>
        <dbReference type="ARBA" id="ARBA00023136"/>
    </source>
</evidence>
<dbReference type="PANTHER" id="PTHR47797">
    <property type="entry name" value="DEHYDROGENASE, PUTATIVE (AFU_ORTHOLOGUE AFUA_8G05805)-RELATED"/>
    <property type="match status" value="1"/>
</dbReference>
<dbReference type="EMBL" id="VCAU01000091">
    <property type="protein sequence ID" value="KAF9885701.1"/>
    <property type="molecule type" value="Genomic_DNA"/>
</dbReference>
<gene>
    <name evidence="10" type="ORF">FE257_012683</name>
</gene>
<feature type="transmembrane region" description="Helical" evidence="7">
    <location>
        <begin position="328"/>
        <end position="349"/>
    </location>
</feature>
<evidence type="ECO:0000256" key="1">
    <source>
        <dbReference type="ARBA" id="ARBA00004370"/>
    </source>
</evidence>
<feature type="chain" id="PRO_5042201032" description="Cytochrome b561 domain-containing protein" evidence="8">
    <location>
        <begin position="22"/>
        <end position="424"/>
    </location>
</feature>
<dbReference type="Pfam" id="PF16010">
    <property type="entry name" value="CDH-cyt"/>
    <property type="match status" value="1"/>
</dbReference>
<dbReference type="GO" id="GO:0016020">
    <property type="term" value="C:membrane"/>
    <property type="evidence" value="ECO:0007669"/>
    <property type="project" value="UniProtKB-SubCell"/>
</dbReference>
<keyword evidence="8" id="KW-0732">Signal</keyword>
<keyword evidence="5 7" id="KW-1133">Transmembrane helix</keyword>
<evidence type="ECO:0000256" key="3">
    <source>
        <dbReference type="ARBA" id="ARBA00022692"/>
    </source>
</evidence>
<evidence type="ECO:0000259" key="9">
    <source>
        <dbReference type="SMART" id="SM00665"/>
    </source>
</evidence>
<sequence>MRLPSFLATASVLGLVSSVYGQIVSHTPSEGRGVRYSVNIPDATALTGTGPVYLQLEAPANMTWIALGQGADMTDGNIFIIYSAPDGNITLSPRNATGPFEPLYDPSIRAFLLEGSGIHHGLMTANIRCDDCMTLKNGDSLADKSSSWIWGITTGDPLNSANVSETIYKHDYHGIFTLDLSHAIGGNSANPFFMPTHRITDFTPFSSQRQIDDTLLHKKRIAHGVMTSVAFVLLFPNFALTLYIFPSRYTVAWIHAPLQAFAVLLALAGFALGVSTSMDLGEEGGYHPIMGYVAMAAVVLVQPILGIMQHIHFKRTGQKSFYGVAHRWLGRFISVLGIVTGGIGFHYAGSMNPDIPPASPIAYGIISGSMGVIYVLVIWWRRSRTKRKLAAECPPTIKKTTNRSDSTLVSELANVDASQEKSWQ</sequence>
<feature type="transmembrane region" description="Helical" evidence="7">
    <location>
        <begin position="221"/>
        <end position="245"/>
    </location>
</feature>
<comment type="caution">
    <text evidence="10">The sequence shown here is derived from an EMBL/GenBank/DDBJ whole genome shotgun (WGS) entry which is preliminary data.</text>
</comment>
<name>A0AAD4GQN7_ASPNN</name>
<accession>A0AAD4GQN7</accession>
<evidence type="ECO:0000313" key="10">
    <source>
        <dbReference type="EMBL" id="KAF9885701.1"/>
    </source>
</evidence>